<evidence type="ECO:0000313" key="2">
    <source>
        <dbReference type="EMBL" id="TNV82908.1"/>
    </source>
</evidence>
<proteinExistence type="predicted"/>
<dbReference type="EMBL" id="RRYP01004379">
    <property type="protein sequence ID" value="TNV82908.1"/>
    <property type="molecule type" value="Genomic_DNA"/>
</dbReference>
<keyword evidence="3" id="KW-1185">Reference proteome</keyword>
<accession>A0A8J8T6A0</accession>
<evidence type="ECO:0000256" key="1">
    <source>
        <dbReference type="SAM" id="MobiDB-lite"/>
    </source>
</evidence>
<dbReference type="InterPro" id="IPR036322">
    <property type="entry name" value="WD40_repeat_dom_sf"/>
</dbReference>
<dbReference type="AlphaFoldDB" id="A0A8J8T6A0"/>
<evidence type="ECO:0000313" key="3">
    <source>
        <dbReference type="Proteomes" id="UP000785679"/>
    </source>
</evidence>
<name>A0A8J8T6A0_HALGN</name>
<comment type="caution">
    <text evidence="2">The sequence shown here is derived from an EMBL/GenBank/DDBJ whole genome shotgun (WGS) entry which is preliminary data.</text>
</comment>
<feature type="compositionally biased region" description="Low complexity" evidence="1">
    <location>
        <begin position="24"/>
        <end position="56"/>
    </location>
</feature>
<feature type="region of interest" description="Disordered" evidence="1">
    <location>
        <begin position="16"/>
        <end position="80"/>
    </location>
</feature>
<dbReference type="SUPFAM" id="SSF50978">
    <property type="entry name" value="WD40 repeat-like"/>
    <property type="match status" value="1"/>
</dbReference>
<dbReference type="Proteomes" id="UP000785679">
    <property type="component" value="Unassembled WGS sequence"/>
</dbReference>
<reference evidence="2" key="1">
    <citation type="submission" date="2019-06" db="EMBL/GenBank/DDBJ databases">
        <authorList>
            <person name="Zheng W."/>
        </authorList>
    </citation>
    <scope>NUCLEOTIDE SEQUENCE</scope>
    <source>
        <strain evidence="2">QDHG01</strain>
    </source>
</reference>
<sequence length="549" mass="61988">MSLNFLNILKQELGGLIDDPVSPQPYQQQSFYQQQTQKQPFHPQQQQPQVQQQQVNPPQPKPQKAKPKQPQIKSESVPTSFKAKTEQITLQTTGQQQQFIDKSESILKDSQEVLKLLDKISLSMRATVSNIQHKAKAVLSQFQQKVQNMLAKSEKTDFLHKDIESYMFKNEATLDSLNAQIVSCKAQLSSVNCNPTAIPQGKGRGKQSLQCNMVFNPREIQLDSHYRVTQKVQILDTNQVLQVPSNPSCDHLALFYPSASTCQIYSFKHQEPKFIQQVPRQPKFLLSVSRDLYLLDLDIYDADFNPIQQLQEDTEITCASYSPELGILLLGLPTYLKVTSYRVEGRSFLRIGRGEIGIHAGSKKSQAVNKLEFCSGLENIFFALCNGTNIKKCEYRDINTCNGGNGKHYTYEDLTGKQNYRYVDFTQADNVHLLALTDTGDVLCIDHFMCQTVYKVCKLPCPQQRINLAPGFDLQTFPCIMIQDQNWRLQIIDVTGSGCKGGYSDECKELKPLGFVSGPNTSEVFGGDQKLVLTFDRSMGQVGILSLRQ</sequence>
<protein>
    <submittedName>
        <fullName evidence="2">Uncharacterized protein</fullName>
    </submittedName>
</protein>
<gene>
    <name evidence="2" type="ORF">FGO68_gene17803</name>
</gene>
<organism evidence="2 3">
    <name type="scientific">Halteria grandinella</name>
    <dbReference type="NCBI Taxonomy" id="5974"/>
    <lineage>
        <taxon>Eukaryota</taxon>
        <taxon>Sar</taxon>
        <taxon>Alveolata</taxon>
        <taxon>Ciliophora</taxon>
        <taxon>Intramacronucleata</taxon>
        <taxon>Spirotrichea</taxon>
        <taxon>Stichotrichia</taxon>
        <taxon>Sporadotrichida</taxon>
        <taxon>Halteriidae</taxon>
        <taxon>Halteria</taxon>
    </lineage>
</organism>